<evidence type="ECO:0000313" key="2">
    <source>
        <dbReference type="EMBL" id="KAK8984825.1"/>
    </source>
</evidence>
<organism evidence="2 3">
    <name type="scientific">Hibiscus sabdariffa</name>
    <name type="common">roselle</name>
    <dbReference type="NCBI Taxonomy" id="183260"/>
    <lineage>
        <taxon>Eukaryota</taxon>
        <taxon>Viridiplantae</taxon>
        <taxon>Streptophyta</taxon>
        <taxon>Embryophyta</taxon>
        <taxon>Tracheophyta</taxon>
        <taxon>Spermatophyta</taxon>
        <taxon>Magnoliopsida</taxon>
        <taxon>eudicotyledons</taxon>
        <taxon>Gunneridae</taxon>
        <taxon>Pentapetalae</taxon>
        <taxon>rosids</taxon>
        <taxon>malvids</taxon>
        <taxon>Malvales</taxon>
        <taxon>Malvaceae</taxon>
        <taxon>Malvoideae</taxon>
        <taxon>Hibiscus</taxon>
    </lineage>
</organism>
<accession>A0ABR2P9J7</accession>
<dbReference type="Proteomes" id="UP001396334">
    <property type="component" value="Unassembled WGS sequence"/>
</dbReference>
<feature type="compositionally biased region" description="Polar residues" evidence="1">
    <location>
        <begin position="1"/>
        <end position="12"/>
    </location>
</feature>
<reference evidence="2 3" key="1">
    <citation type="journal article" date="2024" name="G3 (Bethesda)">
        <title>Genome assembly of Hibiscus sabdariffa L. provides insights into metabolisms of medicinal natural products.</title>
        <authorList>
            <person name="Kim T."/>
        </authorList>
    </citation>
    <scope>NUCLEOTIDE SEQUENCE [LARGE SCALE GENOMIC DNA]</scope>
    <source>
        <strain evidence="2">TK-2024</strain>
        <tissue evidence="2">Old leaves</tissue>
    </source>
</reference>
<comment type="caution">
    <text evidence="2">The sequence shown here is derived from an EMBL/GenBank/DDBJ whole genome shotgun (WGS) entry which is preliminary data.</text>
</comment>
<proteinExistence type="predicted"/>
<dbReference type="EMBL" id="JBBPBN010000075">
    <property type="protein sequence ID" value="KAK8984825.1"/>
    <property type="molecule type" value="Genomic_DNA"/>
</dbReference>
<feature type="region of interest" description="Disordered" evidence="1">
    <location>
        <begin position="1"/>
        <end position="24"/>
    </location>
</feature>
<evidence type="ECO:0000256" key="1">
    <source>
        <dbReference type="SAM" id="MobiDB-lite"/>
    </source>
</evidence>
<keyword evidence="3" id="KW-1185">Reference proteome</keyword>
<name>A0ABR2P9J7_9ROSI</name>
<protein>
    <submittedName>
        <fullName evidence="2">Uncharacterized protein</fullName>
    </submittedName>
</protein>
<sequence>MGGTPVHNQAPSNYVEDLESANGNGGRKVRFISQSHDHNILTSEPDTAGNFNAKRVQGFVIRSSRSQVSNGSEHHTIVVCDLCVSVSLGKILSNLLQIVICYAENIANRKSF</sequence>
<evidence type="ECO:0000313" key="3">
    <source>
        <dbReference type="Proteomes" id="UP001396334"/>
    </source>
</evidence>
<gene>
    <name evidence="2" type="ORF">V6N11_020138</name>
</gene>